<dbReference type="EMBL" id="KN881603">
    <property type="protein sequence ID" value="KIY53601.1"/>
    <property type="molecule type" value="Genomic_DNA"/>
</dbReference>
<sequence length="561" mass="62357">MAANKEIDDQVRKDIRTLSATLTRETGVSPLATSSDAREHLSDVDAIVALLTTATDDDELGNRVVAVTASRQAGCIETLLVTRNPRGDYGISESVVGVKKSDDSVEAILAGWKNSDPVPWEDYVRDLITLMNDWHLSDADELLKLYTLHLLILRRCYYKLVARMLLGEKLWGGDPFSLIHKCLTTQPDESFEPFTVEVTLGLAQRRLQKWNISPSSTPDMYTVDRNNVTIWFNFLRKQYSNVRRCLVETDSGKSRARRSVSDDDFQEAAATLGVLQNIAASRLVPTVIGAVPKLWITFAKSQCFTLLRMPPDLSPEDIEDALEVIPDDVSDVTSEALARNRVDRYLRTMMSPIWAVIHLHRVVLSQPPSVIRAYIARVPAIEKPVQIADIDDLVGRLKWDNASQMEMIEWLEEHRFQRHANQHAEAVLMGLLCQQSSTSAMFASNEKLPISVGRRCCFCCYKLGQLLENGRLNNDDDLRTHMPALILPGTHGVVYGWVAPSGIPTSILLVLKGELLEVVKTVAKRAKTSVLSSPRGHNTPPEKETYDSTSALGTASPDGGG</sequence>
<dbReference type="OrthoDB" id="3065631at2759"/>
<keyword evidence="3" id="KW-1185">Reference proteome</keyword>
<protein>
    <submittedName>
        <fullName evidence="2">Uncharacterized protein</fullName>
    </submittedName>
</protein>
<evidence type="ECO:0000313" key="2">
    <source>
        <dbReference type="EMBL" id="KIY53601.1"/>
    </source>
</evidence>
<proteinExistence type="predicted"/>
<dbReference type="AlphaFoldDB" id="A0A0D7AQJ6"/>
<name>A0A0D7AQJ6_9AGAR</name>
<reference evidence="2 3" key="1">
    <citation type="journal article" date="2015" name="Fungal Genet. Biol.">
        <title>Evolution of novel wood decay mechanisms in Agaricales revealed by the genome sequences of Fistulina hepatica and Cylindrobasidium torrendii.</title>
        <authorList>
            <person name="Floudas D."/>
            <person name="Held B.W."/>
            <person name="Riley R."/>
            <person name="Nagy L.G."/>
            <person name="Koehler G."/>
            <person name="Ransdell A.S."/>
            <person name="Younus H."/>
            <person name="Chow J."/>
            <person name="Chiniquy J."/>
            <person name="Lipzen A."/>
            <person name="Tritt A."/>
            <person name="Sun H."/>
            <person name="Haridas S."/>
            <person name="LaButti K."/>
            <person name="Ohm R.A."/>
            <person name="Kues U."/>
            <person name="Blanchette R.A."/>
            <person name="Grigoriev I.V."/>
            <person name="Minto R.E."/>
            <person name="Hibbett D.S."/>
        </authorList>
    </citation>
    <scope>NUCLEOTIDE SEQUENCE [LARGE SCALE GENOMIC DNA]</scope>
    <source>
        <strain evidence="2 3">ATCC 64428</strain>
    </source>
</reference>
<dbReference type="Proteomes" id="UP000054144">
    <property type="component" value="Unassembled WGS sequence"/>
</dbReference>
<evidence type="ECO:0000256" key="1">
    <source>
        <dbReference type="SAM" id="MobiDB-lite"/>
    </source>
</evidence>
<feature type="region of interest" description="Disordered" evidence="1">
    <location>
        <begin position="529"/>
        <end position="561"/>
    </location>
</feature>
<accession>A0A0D7AQJ6</accession>
<evidence type="ECO:0000313" key="3">
    <source>
        <dbReference type="Proteomes" id="UP000054144"/>
    </source>
</evidence>
<gene>
    <name evidence="2" type="ORF">FISHEDRAFT_68698</name>
</gene>
<organism evidence="2 3">
    <name type="scientific">Fistulina hepatica ATCC 64428</name>
    <dbReference type="NCBI Taxonomy" id="1128425"/>
    <lineage>
        <taxon>Eukaryota</taxon>
        <taxon>Fungi</taxon>
        <taxon>Dikarya</taxon>
        <taxon>Basidiomycota</taxon>
        <taxon>Agaricomycotina</taxon>
        <taxon>Agaricomycetes</taxon>
        <taxon>Agaricomycetidae</taxon>
        <taxon>Agaricales</taxon>
        <taxon>Fistulinaceae</taxon>
        <taxon>Fistulina</taxon>
    </lineage>
</organism>